<reference evidence="2 3" key="1">
    <citation type="journal article" date="2013" name="Curr. Biol.">
        <title>The Genome of the Foraminiferan Reticulomyxa filosa.</title>
        <authorList>
            <person name="Glockner G."/>
            <person name="Hulsmann N."/>
            <person name="Schleicher M."/>
            <person name="Noegel A.A."/>
            <person name="Eichinger L."/>
            <person name="Gallinger C."/>
            <person name="Pawlowski J."/>
            <person name="Sierra R."/>
            <person name="Euteneuer U."/>
            <person name="Pillet L."/>
            <person name="Moustafa A."/>
            <person name="Platzer M."/>
            <person name="Groth M."/>
            <person name="Szafranski K."/>
            <person name="Schliwa M."/>
        </authorList>
    </citation>
    <scope>NUCLEOTIDE SEQUENCE [LARGE SCALE GENOMIC DNA]</scope>
</reference>
<dbReference type="AlphaFoldDB" id="X6LU29"/>
<feature type="coiled-coil region" evidence="1">
    <location>
        <begin position="123"/>
        <end position="150"/>
    </location>
</feature>
<dbReference type="Proteomes" id="UP000023152">
    <property type="component" value="Unassembled WGS sequence"/>
</dbReference>
<name>X6LU29_RETFI</name>
<evidence type="ECO:0008006" key="4">
    <source>
        <dbReference type="Google" id="ProtNLM"/>
    </source>
</evidence>
<organism evidence="2 3">
    <name type="scientific">Reticulomyxa filosa</name>
    <dbReference type="NCBI Taxonomy" id="46433"/>
    <lineage>
        <taxon>Eukaryota</taxon>
        <taxon>Sar</taxon>
        <taxon>Rhizaria</taxon>
        <taxon>Retaria</taxon>
        <taxon>Foraminifera</taxon>
        <taxon>Monothalamids</taxon>
        <taxon>Reticulomyxidae</taxon>
        <taxon>Reticulomyxa</taxon>
    </lineage>
</organism>
<comment type="caution">
    <text evidence="2">The sequence shown here is derived from an EMBL/GenBank/DDBJ whole genome shotgun (WGS) entry which is preliminary data.</text>
</comment>
<accession>X6LU29</accession>
<protein>
    <recommendedName>
        <fullName evidence="4">Endonuclease/exonuclease/phosphatase domain-containing protein</fullName>
    </recommendedName>
</protein>
<proteinExistence type="predicted"/>
<evidence type="ECO:0000256" key="1">
    <source>
        <dbReference type="SAM" id="Coils"/>
    </source>
</evidence>
<keyword evidence="1" id="KW-0175">Coiled coil</keyword>
<keyword evidence="3" id="KW-1185">Reference proteome</keyword>
<sequence length="260" mass="30487">MCSSSLFPLCSNWRTDCDEMDVHSDHLPITFNIKAVWSSSKIERQKIETWNLKSNKWEQFRRVLANRLEEWRNNIPQWLSNDPQQLNIAVEQWTDCITGFAKITIGIRTKAQESAPIEKAFRRNRTEENYKNYKQAASLLKRKLRQEKQEHMIKSIQNLQEGNSRQLFSQFRSMNSNKITVIPSIICPGTNSIAKTNSEKAELFVSWFSQPPQPPGYSDEIEDHYQLVEDDITSAVEMTRERELNDWTDIIIDPHQCHIT</sequence>
<evidence type="ECO:0000313" key="2">
    <source>
        <dbReference type="EMBL" id="ETO05398.1"/>
    </source>
</evidence>
<evidence type="ECO:0000313" key="3">
    <source>
        <dbReference type="Proteomes" id="UP000023152"/>
    </source>
</evidence>
<dbReference type="EMBL" id="ASPP01028166">
    <property type="protein sequence ID" value="ETO05398.1"/>
    <property type="molecule type" value="Genomic_DNA"/>
</dbReference>
<gene>
    <name evidence="2" type="ORF">RFI_31998</name>
</gene>